<keyword evidence="15" id="KW-0829">Tyrosine-protein kinase</keyword>
<feature type="region of interest" description="Disordered" evidence="17">
    <location>
        <begin position="470"/>
        <end position="489"/>
    </location>
</feature>
<comment type="similarity">
    <text evidence="3">Belongs to the CpsD/CapB family.</text>
</comment>
<keyword evidence="8" id="KW-0808">Transferase</keyword>
<evidence type="ECO:0000256" key="9">
    <source>
        <dbReference type="ARBA" id="ARBA00022692"/>
    </source>
</evidence>
<sequence>MELRDYLRILRRYWVQIVATTLLGIIVGAVVSITATPKYEASTQIYVSVRGDGQAVGELAQGSTVARQSVSTYASIATTESVLGPVIEKLDLPQSPEVLSAQIQATAPANQSLISVIVTGEDPKLTAQIANEVGKSLKAVVEDELEASTTRNEPSLVSMNTVQPATEPVAPVSPRVPLNLALGTLLGMALGLGIAVLRAVLDTRIRSLQEIEHATDVPVLGGITYDADSPKRPLIVQSDPHSPRAEAFRTLRTNLEFLAVSNQEHSRARTFVVSSPGPGEGKSTTATNLALALAETGTRVVLIDGDLRMPAVARYMGIEGGTGLTDLLIGSVEVSDVLQQWGKDELYVLPSGKVPPNPSELLGSKAMDELLNLLGELFDYIIIDAPPLLLVTDASVLSQHASGVLIVAASGATRKQSLIGALDTLEIAGGKALGIIVTMLPLKGPDSYAYGAYGAYGGYGRTGEKQANAMAEELASSIPPGPIGRRSER</sequence>
<keyword evidence="14 18" id="KW-0472">Membrane</keyword>
<keyword evidence="9 18" id="KW-0812">Transmembrane</keyword>
<comment type="caution">
    <text evidence="21">The sequence shown here is derived from an EMBL/GenBank/DDBJ whole genome shotgun (WGS) entry which is preliminary data.</text>
</comment>
<accession>A0ABS4XS13</accession>
<evidence type="ECO:0000256" key="8">
    <source>
        <dbReference type="ARBA" id="ARBA00022679"/>
    </source>
</evidence>
<dbReference type="Pfam" id="PF02706">
    <property type="entry name" value="Wzz"/>
    <property type="match status" value="1"/>
</dbReference>
<dbReference type="Proteomes" id="UP001195422">
    <property type="component" value="Unassembled WGS sequence"/>
</dbReference>
<evidence type="ECO:0000313" key="21">
    <source>
        <dbReference type="EMBL" id="MBP2399304.1"/>
    </source>
</evidence>
<evidence type="ECO:0000256" key="14">
    <source>
        <dbReference type="ARBA" id="ARBA00023136"/>
    </source>
</evidence>
<evidence type="ECO:0000256" key="6">
    <source>
        <dbReference type="ARBA" id="ARBA00022475"/>
    </source>
</evidence>
<protein>
    <recommendedName>
        <fullName evidence="5">non-specific protein-tyrosine kinase</fullName>
        <ecNumber evidence="5">2.7.10.2</ecNumber>
    </recommendedName>
</protein>
<feature type="domain" description="AAA" evidence="20">
    <location>
        <begin position="279"/>
        <end position="407"/>
    </location>
</feature>
<proteinExistence type="inferred from homology"/>
<dbReference type="PANTHER" id="PTHR32309:SF13">
    <property type="entry name" value="FERRIC ENTEROBACTIN TRANSPORT PROTEIN FEPE"/>
    <property type="match status" value="1"/>
</dbReference>
<dbReference type="NCBIfam" id="TIGR01007">
    <property type="entry name" value="eps_fam"/>
    <property type="match status" value="1"/>
</dbReference>
<feature type="transmembrane region" description="Helical" evidence="18">
    <location>
        <begin position="12"/>
        <end position="33"/>
    </location>
</feature>
<evidence type="ECO:0000259" key="20">
    <source>
        <dbReference type="Pfam" id="PF13614"/>
    </source>
</evidence>
<evidence type="ECO:0000256" key="3">
    <source>
        <dbReference type="ARBA" id="ARBA00007316"/>
    </source>
</evidence>
<evidence type="ECO:0000256" key="13">
    <source>
        <dbReference type="ARBA" id="ARBA00022989"/>
    </source>
</evidence>
<keyword evidence="6" id="KW-1003">Cell membrane</keyword>
<evidence type="ECO:0000256" key="1">
    <source>
        <dbReference type="ARBA" id="ARBA00004429"/>
    </source>
</evidence>
<keyword evidence="11" id="KW-0418">Kinase</keyword>
<evidence type="ECO:0000256" key="12">
    <source>
        <dbReference type="ARBA" id="ARBA00022840"/>
    </source>
</evidence>
<keyword evidence="10" id="KW-0547">Nucleotide-binding</keyword>
<evidence type="ECO:0000256" key="16">
    <source>
        <dbReference type="ARBA" id="ARBA00051245"/>
    </source>
</evidence>
<dbReference type="InterPro" id="IPR027417">
    <property type="entry name" value="P-loop_NTPase"/>
</dbReference>
<reference evidence="21 22" key="1">
    <citation type="submission" date="2021-03" db="EMBL/GenBank/DDBJ databases">
        <title>Sequencing the genomes of 1000 actinobacteria strains.</title>
        <authorList>
            <person name="Klenk H.-P."/>
        </authorList>
    </citation>
    <scope>NUCLEOTIDE SEQUENCE [LARGE SCALE GENOMIC DNA]</scope>
    <source>
        <strain evidence="21 22">DSM 20168</strain>
    </source>
</reference>
<dbReference type="SUPFAM" id="SSF52540">
    <property type="entry name" value="P-loop containing nucleoside triphosphate hydrolases"/>
    <property type="match status" value="1"/>
</dbReference>
<organism evidence="21 22">
    <name type="scientific">Glutamicibacter protophormiae</name>
    <name type="common">Brevibacterium protophormiae</name>
    <dbReference type="NCBI Taxonomy" id="37930"/>
    <lineage>
        <taxon>Bacteria</taxon>
        <taxon>Bacillati</taxon>
        <taxon>Actinomycetota</taxon>
        <taxon>Actinomycetes</taxon>
        <taxon>Micrococcales</taxon>
        <taxon>Micrococcaceae</taxon>
        <taxon>Glutamicibacter</taxon>
    </lineage>
</organism>
<dbReference type="CDD" id="cd05387">
    <property type="entry name" value="BY-kinase"/>
    <property type="match status" value="1"/>
</dbReference>
<dbReference type="InterPro" id="IPR003856">
    <property type="entry name" value="LPS_length_determ_N"/>
</dbReference>
<dbReference type="InterPro" id="IPR025669">
    <property type="entry name" value="AAA_dom"/>
</dbReference>
<dbReference type="EMBL" id="JAGIOJ010000001">
    <property type="protein sequence ID" value="MBP2399304.1"/>
    <property type="molecule type" value="Genomic_DNA"/>
</dbReference>
<keyword evidence="7" id="KW-0997">Cell inner membrane</keyword>
<dbReference type="EC" id="2.7.10.2" evidence="5"/>
<dbReference type="Pfam" id="PF13614">
    <property type="entry name" value="AAA_31"/>
    <property type="match status" value="1"/>
</dbReference>
<evidence type="ECO:0000259" key="19">
    <source>
        <dbReference type="Pfam" id="PF02706"/>
    </source>
</evidence>
<dbReference type="InterPro" id="IPR005702">
    <property type="entry name" value="Wzc-like_C"/>
</dbReference>
<dbReference type="PANTHER" id="PTHR32309">
    <property type="entry name" value="TYROSINE-PROTEIN KINASE"/>
    <property type="match status" value="1"/>
</dbReference>
<comment type="similarity">
    <text evidence="4">Belongs to the etk/wzc family.</text>
</comment>
<evidence type="ECO:0000256" key="17">
    <source>
        <dbReference type="SAM" id="MobiDB-lite"/>
    </source>
</evidence>
<dbReference type="RefSeq" id="WP_188950011.1">
    <property type="nucleotide sequence ID" value="NZ_BMPH01000019.1"/>
</dbReference>
<evidence type="ECO:0000256" key="11">
    <source>
        <dbReference type="ARBA" id="ARBA00022777"/>
    </source>
</evidence>
<evidence type="ECO:0000256" key="4">
    <source>
        <dbReference type="ARBA" id="ARBA00008883"/>
    </source>
</evidence>
<feature type="domain" description="Polysaccharide chain length determinant N-terminal" evidence="19">
    <location>
        <begin position="2"/>
        <end position="90"/>
    </location>
</feature>
<evidence type="ECO:0000256" key="7">
    <source>
        <dbReference type="ARBA" id="ARBA00022519"/>
    </source>
</evidence>
<comment type="subcellular location">
    <subcellularLocation>
        <location evidence="1">Cell inner membrane</location>
        <topology evidence="1">Multi-pass membrane protein</topology>
    </subcellularLocation>
</comment>
<comment type="similarity">
    <text evidence="2">Belongs to the CpsC/CapA family.</text>
</comment>
<name>A0ABS4XS13_GLUPR</name>
<evidence type="ECO:0000313" key="22">
    <source>
        <dbReference type="Proteomes" id="UP001195422"/>
    </source>
</evidence>
<keyword evidence="22" id="KW-1185">Reference proteome</keyword>
<gene>
    <name evidence="21" type="ORF">JOF39_002385</name>
</gene>
<dbReference type="InterPro" id="IPR050445">
    <property type="entry name" value="Bact_polysacc_biosynth/exp"/>
</dbReference>
<keyword evidence="13 18" id="KW-1133">Transmembrane helix</keyword>
<dbReference type="Gene3D" id="3.40.50.300">
    <property type="entry name" value="P-loop containing nucleotide triphosphate hydrolases"/>
    <property type="match status" value="1"/>
</dbReference>
<comment type="catalytic activity">
    <reaction evidence="16">
        <text>L-tyrosyl-[protein] + ATP = O-phospho-L-tyrosyl-[protein] + ADP + H(+)</text>
        <dbReference type="Rhea" id="RHEA:10596"/>
        <dbReference type="Rhea" id="RHEA-COMP:10136"/>
        <dbReference type="Rhea" id="RHEA-COMP:20101"/>
        <dbReference type="ChEBI" id="CHEBI:15378"/>
        <dbReference type="ChEBI" id="CHEBI:30616"/>
        <dbReference type="ChEBI" id="CHEBI:46858"/>
        <dbReference type="ChEBI" id="CHEBI:61978"/>
        <dbReference type="ChEBI" id="CHEBI:456216"/>
        <dbReference type="EC" id="2.7.10.2"/>
    </reaction>
</comment>
<evidence type="ECO:0000256" key="18">
    <source>
        <dbReference type="SAM" id="Phobius"/>
    </source>
</evidence>
<evidence type="ECO:0000256" key="2">
    <source>
        <dbReference type="ARBA" id="ARBA00006683"/>
    </source>
</evidence>
<evidence type="ECO:0000256" key="15">
    <source>
        <dbReference type="ARBA" id="ARBA00023137"/>
    </source>
</evidence>
<evidence type="ECO:0000256" key="5">
    <source>
        <dbReference type="ARBA" id="ARBA00011903"/>
    </source>
</evidence>
<keyword evidence="12" id="KW-0067">ATP-binding</keyword>
<evidence type="ECO:0000256" key="10">
    <source>
        <dbReference type="ARBA" id="ARBA00022741"/>
    </source>
</evidence>